<organism evidence="2 3">
    <name type="scientific">Multifurca ochricompacta</name>
    <dbReference type="NCBI Taxonomy" id="376703"/>
    <lineage>
        <taxon>Eukaryota</taxon>
        <taxon>Fungi</taxon>
        <taxon>Dikarya</taxon>
        <taxon>Basidiomycota</taxon>
        <taxon>Agaricomycotina</taxon>
        <taxon>Agaricomycetes</taxon>
        <taxon>Russulales</taxon>
        <taxon>Russulaceae</taxon>
        <taxon>Multifurca</taxon>
    </lineage>
</organism>
<comment type="caution">
    <text evidence="2">The sequence shown here is derived from an EMBL/GenBank/DDBJ whole genome shotgun (WGS) entry which is preliminary data.</text>
</comment>
<dbReference type="AlphaFoldDB" id="A0AAD4M9U6"/>
<keyword evidence="3" id="KW-1185">Reference proteome</keyword>
<proteinExistence type="predicted"/>
<gene>
    <name evidence="2" type="ORF">B0F90DRAFT_1161420</name>
</gene>
<evidence type="ECO:0000256" key="1">
    <source>
        <dbReference type="SAM" id="MobiDB-lite"/>
    </source>
</evidence>
<feature type="compositionally biased region" description="Basic and acidic residues" evidence="1">
    <location>
        <begin position="1"/>
        <end position="10"/>
    </location>
</feature>
<evidence type="ECO:0000313" key="3">
    <source>
        <dbReference type="Proteomes" id="UP001203297"/>
    </source>
</evidence>
<feature type="compositionally biased region" description="Polar residues" evidence="1">
    <location>
        <begin position="34"/>
        <end position="70"/>
    </location>
</feature>
<dbReference type="Proteomes" id="UP001203297">
    <property type="component" value="Unassembled WGS sequence"/>
</dbReference>
<evidence type="ECO:0000313" key="2">
    <source>
        <dbReference type="EMBL" id="KAI0305149.1"/>
    </source>
</evidence>
<dbReference type="EMBL" id="WTXG01000006">
    <property type="protein sequence ID" value="KAI0305149.1"/>
    <property type="molecule type" value="Genomic_DNA"/>
</dbReference>
<feature type="compositionally biased region" description="Polar residues" evidence="1">
    <location>
        <begin position="236"/>
        <end position="249"/>
    </location>
</feature>
<reference evidence="2" key="1">
    <citation type="journal article" date="2022" name="New Phytol.">
        <title>Evolutionary transition to the ectomycorrhizal habit in the genomes of a hyperdiverse lineage of mushroom-forming fungi.</title>
        <authorList>
            <person name="Looney B."/>
            <person name="Miyauchi S."/>
            <person name="Morin E."/>
            <person name="Drula E."/>
            <person name="Courty P.E."/>
            <person name="Kohler A."/>
            <person name="Kuo A."/>
            <person name="LaButti K."/>
            <person name="Pangilinan J."/>
            <person name="Lipzen A."/>
            <person name="Riley R."/>
            <person name="Andreopoulos W."/>
            <person name="He G."/>
            <person name="Johnson J."/>
            <person name="Nolan M."/>
            <person name="Tritt A."/>
            <person name="Barry K.W."/>
            <person name="Grigoriev I.V."/>
            <person name="Nagy L.G."/>
            <person name="Hibbett D."/>
            <person name="Henrissat B."/>
            <person name="Matheny P.B."/>
            <person name="Labbe J."/>
            <person name="Martin F.M."/>
        </authorList>
    </citation>
    <scope>NUCLEOTIDE SEQUENCE</scope>
    <source>
        <strain evidence="2">BPL690</strain>
    </source>
</reference>
<feature type="compositionally biased region" description="Basic residues" evidence="1">
    <location>
        <begin position="132"/>
        <end position="142"/>
    </location>
</feature>
<feature type="region of interest" description="Disordered" evidence="1">
    <location>
        <begin position="1"/>
        <end position="255"/>
    </location>
</feature>
<accession>A0AAD4M9U6</accession>
<protein>
    <submittedName>
        <fullName evidence="2">Uncharacterized protein</fullName>
    </submittedName>
</protein>
<name>A0AAD4M9U6_9AGAM</name>
<sequence length="255" mass="28150">MLVLHREEHQKRVKKSNLSCPFFPEAPAQKIRSRTPSLRSTARPTSRAGSKQPQPTTSETSASQSDNDSQPAPAPPRPAKRSRMTPTMPTVKEKDTSDVLRRSTRSSRAKPPSEHEEDMSGAELRRSTLGRSRNKSLAKGKGKGAIEVIEEADEDGISGTALPTKQRVKGKNVAQDAKMAKPTRKTRAFRASDAEEEAHQPRRGWRKKDTAVVDEREESTPCADSDSDVGKRRNNVGKSTSSMGSPTRRLNQERS</sequence>
<feature type="compositionally biased region" description="Basic and acidic residues" evidence="1">
    <location>
        <begin position="190"/>
        <end position="200"/>
    </location>
</feature>
<feature type="compositionally biased region" description="Basic and acidic residues" evidence="1">
    <location>
        <begin position="91"/>
        <end position="101"/>
    </location>
</feature>